<feature type="region of interest" description="Disordered" evidence="1">
    <location>
        <begin position="96"/>
        <end position="174"/>
    </location>
</feature>
<comment type="caution">
    <text evidence="2">The sequence shown here is derived from an EMBL/GenBank/DDBJ whole genome shotgun (WGS) entry which is preliminary data.</text>
</comment>
<feature type="compositionally biased region" description="Low complexity" evidence="1">
    <location>
        <begin position="147"/>
        <end position="174"/>
    </location>
</feature>
<dbReference type="AlphaFoldDB" id="A0A8H7EZI2"/>
<reference evidence="2 3" key="1">
    <citation type="journal article" name="Sci. Rep.">
        <title>Telomere-to-telomere assembled and centromere annotated genomes of the two main subspecies of the button mushroom Agaricus bisporus reveal especially polymorphic chromosome ends.</title>
        <authorList>
            <person name="Sonnenberg A.S.M."/>
            <person name="Sedaghat-Telgerd N."/>
            <person name="Lavrijssen B."/>
            <person name="Ohm R.A."/>
            <person name="Hendrickx P.M."/>
            <person name="Scholtmeijer K."/>
            <person name="Baars J.J.P."/>
            <person name="van Peer A."/>
        </authorList>
    </citation>
    <scope>NUCLEOTIDE SEQUENCE [LARGE SCALE GENOMIC DNA]</scope>
    <source>
        <strain evidence="2 3">H119_p4</strain>
    </source>
</reference>
<name>A0A8H7EZI2_AGABI</name>
<feature type="region of interest" description="Disordered" evidence="1">
    <location>
        <begin position="1"/>
        <end position="32"/>
    </location>
</feature>
<proteinExistence type="predicted"/>
<accession>A0A8H7EZI2</accession>
<protein>
    <submittedName>
        <fullName evidence="2">Uncharacterized protein</fullName>
    </submittedName>
</protein>
<evidence type="ECO:0000313" key="2">
    <source>
        <dbReference type="EMBL" id="KAF7768457.1"/>
    </source>
</evidence>
<sequence>MPAQRKKQSAPAPTPHPSRPPSQAPSPPANPTAACLTVSDVETLLNPQYSITGMMTLANWSLDSQENRAIMDAVRNRGIAPVVAIANAEASALAKGNVKGPSGQVSGIGAAPPAVKTPPSVPLPPPRVPTPPPPVPTRPPSPPCAPSPSASVLSSKRPISPGSSSSGPSVAAVSVCDSDDSSMALNYEAVTPRPGSPVELVDNAQRVEEIKENINDALDSITLFSLSRWKEYLLKGSPTLMDNDLDIIYNHFMNGIQKLAPSIRSLLPPAVEAPASAVDAPAPRVNPRDAQPPADSPKSKPPKKKVRVDLAPSSDITPSATAPLMEVDEPAAPPSASGKAPTKPLPVPSTKRAPAPKDAAPVSFRAPSAPRKRRQGKHTAHGASRCAIILTPPADSPVTAASFTPEVINNLNRLLKNDVKSDVILTHASVEGNGICIAASRVPSPAEIAFVLKHVRRVPMRKLYRG</sequence>
<evidence type="ECO:0000256" key="1">
    <source>
        <dbReference type="SAM" id="MobiDB-lite"/>
    </source>
</evidence>
<feature type="compositionally biased region" description="Basic residues" evidence="1">
    <location>
        <begin position="370"/>
        <end position="380"/>
    </location>
</feature>
<feature type="compositionally biased region" description="Pro residues" evidence="1">
    <location>
        <begin position="12"/>
        <end position="30"/>
    </location>
</feature>
<organism evidence="2 3">
    <name type="scientific">Agaricus bisporus var. burnettii</name>
    <dbReference type="NCBI Taxonomy" id="192524"/>
    <lineage>
        <taxon>Eukaryota</taxon>
        <taxon>Fungi</taxon>
        <taxon>Dikarya</taxon>
        <taxon>Basidiomycota</taxon>
        <taxon>Agaricomycotina</taxon>
        <taxon>Agaricomycetes</taxon>
        <taxon>Agaricomycetidae</taxon>
        <taxon>Agaricales</taxon>
        <taxon>Agaricineae</taxon>
        <taxon>Agaricaceae</taxon>
        <taxon>Agaricus</taxon>
    </lineage>
</organism>
<feature type="region of interest" description="Disordered" evidence="1">
    <location>
        <begin position="276"/>
        <end position="382"/>
    </location>
</feature>
<feature type="compositionally biased region" description="Pro residues" evidence="1">
    <location>
        <begin position="115"/>
        <end position="146"/>
    </location>
</feature>
<evidence type="ECO:0000313" key="3">
    <source>
        <dbReference type="Proteomes" id="UP000629468"/>
    </source>
</evidence>
<dbReference type="Proteomes" id="UP000629468">
    <property type="component" value="Unassembled WGS sequence"/>
</dbReference>
<dbReference type="EMBL" id="JABXXO010000010">
    <property type="protein sequence ID" value="KAF7768457.1"/>
    <property type="molecule type" value="Genomic_DNA"/>
</dbReference>
<gene>
    <name evidence="2" type="ORF">Agabi119p4_7700</name>
</gene>